<dbReference type="HOGENOM" id="CLU_1175359_0_0_1"/>
<proteinExistence type="predicted"/>
<dbReference type="GeneID" id="19904135"/>
<sequence length="236" mass="27009">MLPPELRILIYNEVVISCFPGFRDDQLIPVPKFLASDLEYSDRVQMDMRPKFLFREPALLNTCRQIRAEVLRLYYGKYGFLVRVNSFGHYRAFASWLRRTGKDGVAALRHIVYRGVADHVTSVSGPDQSFVVGGNPHRRRRAPLPPIPVVVEVSIRPPQKSPDSVYRIETRIIAPDYNWFNPQIAEGKLDAIRQVVTERIEASTIKEGGLDRDTYLAIWHIVHGVLSQPFPGEEEL</sequence>
<accession>R7Z1A3</accession>
<keyword evidence="2" id="KW-1185">Reference proteome</keyword>
<evidence type="ECO:0000313" key="1">
    <source>
        <dbReference type="EMBL" id="EON67681.1"/>
    </source>
</evidence>
<protein>
    <submittedName>
        <fullName evidence="1">Uncharacterized protein</fullName>
    </submittedName>
</protein>
<dbReference type="OrthoDB" id="3794033at2759"/>
<reference evidence="2" key="1">
    <citation type="submission" date="2012-06" db="EMBL/GenBank/DDBJ databases">
        <title>The genome sequence of Coniosporium apollinis CBS 100218.</title>
        <authorList>
            <consortium name="The Broad Institute Genome Sequencing Platform"/>
            <person name="Cuomo C."/>
            <person name="Gorbushina A."/>
            <person name="Noack S."/>
            <person name="Walker B."/>
            <person name="Young S.K."/>
            <person name="Zeng Q."/>
            <person name="Gargeya S."/>
            <person name="Fitzgerald M."/>
            <person name="Haas B."/>
            <person name="Abouelleil A."/>
            <person name="Alvarado L."/>
            <person name="Arachchi H.M."/>
            <person name="Berlin A.M."/>
            <person name="Chapman S.B."/>
            <person name="Goldberg J."/>
            <person name="Griggs A."/>
            <person name="Gujja S."/>
            <person name="Hansen M."/>
            <person name="Howarth C."/>
            <person name="Imamovic A."/>
            <person name="Larimer J."/>
            <person name="McCowan C."/>
            <person name="Montmayeur A."/>
            <person name="Murphy C."/>
            <person name="Neiman D."/>
            <person name="Pearson M."/>
            <person name="Priest M."/>
            <person name="Roberts A."/>
            <person name="Saif S."/>
            <person name="Shea T."/>
            <person name="Sisk P."/>
            <person name="Sykes S."/>
            <person name="Wortman J."/>
            <person name="Nusbaum C."/>
            <person name="Birren B."/>
        </authorList>
    </citation>
    <scope>NUCLEOTIDE SEQUENCE [LARGE SCALE GENOMIC DNA]</scope>
    <source>
        <strain evidence="2">CBS 100218</strain>
    </source>
</reference>
<dbReference type="RefSeq" id="XP_007782998.1">
    <property type="nucleotide sequence ID" value="XM_007784808.1"/>
</dbReference>
<gene>
    <name evidence="1" type="ORF">W97_06824</name>
</gene>
<name>R7Z1A3_CONA1</name>
<dbReference type="AlphaFoldDB" id="R7Z1A3"/>
<organism evidence="1 2">
    <name type="scientific">Coniosporium apollinis (strain CBS 100218)</name>
    <name type="common">Rock-inhabiting black yeast</name>
    <dbReference type="NCBI Taxonomy" id="1168221"/>
    <lineage>
        <taxon>Eukaryota</taxon>
        <taxon>Fungi</taxon>
        <taxon>Dikarya</taxon>
        <taxon>Ascomycota</taxon>
        <taxon>Pezizomycotina</taxon>
        <taxon>Dothideomycetes</taxon>
        <taxon>Dothideomycetes incertae sedis</taxon>
        <taxon>Coniosporium</taxon>
    </lineage>
</organism>
<evidence type="ECO:0000313" key="2">
    <source>
        <dbReference type="Proteomes" id="UP000016924"/>
    </source>
</evidence>
<dbReference type="Proteomes" id="UP000016924">
    <property type="component" value="Unassembled WGS sequence"/>
</dbReference>
<dbReference type="EMBL" id="JH767589">
    <property type="protein sequence ID" value="EON67681.1"/>
    <property type="molecule type" value="Genomic_DNA"/>
</dbReference>